<comment type="function">
    <text evidence="6">Catalyzes the thiamine diphosphate-dependent decarboxylation of 2-oxoglutarate and the subsequent addition of the resulting succinic semialdehyde-thiamine pyrophosphate anion to isochorismate to yield 2-succinyl-5-enolpyruvyl-6-hydroxy-3-cyclohexene-1-carboxylate (SEPHCHC).</text>
</comment>
<dbReference type="PANTHER" id="PTHR42916">
    <property type="entry name" value="2-SUCCINYL-5-ENOLPYRUVYL-6-HYDROXY-3-CYCLOHEXENE-1-CARBOXYLATE SYNTHASE"/>
    <property type="match status" value="1"/>
</dbReference>
<comment type="cofactor">
    <cofactor evidence="6">
        <name>thiamine diphosphate</name>
        <dbReference type="ChEBI" id="CHEBI:58937"/>
    </cofactor>
    <text evidence="6">Binds 1 thiamine pyrophosphate per subunit.</text>
</comment>
<feature type="domain" description="Thiamine pyrophosphate enzyme N-terminal TPP-binding" evidence="8">
    <location>
        <begin position="9"/>
        <end position="121"/>
    </location>
</feature>
<dbReference type="InterPro" id="IPR012001">
    <property type="entry name" value="Thiamin_PyroP_enz_TPP-bd_dom"/>
</dbReference>
<proteinExistence type="inferred from homology"/>
<dbReference type="PANTHER" id="PTHR42916:SF1">
    <property type="entry name" value="PROTEIN PHYLLO, CHLOROPLASTIC"/>
    <property type="match status" value="1"/>
</dbReference>
<comment type="similarity">
    <text evidence="6">Belongs to the TPP enzyme family. MenD subfamily.</text>
</comment>
<keyword evidence="5 6" id="KW-0464">Manganese</keyword>
<evidence type="ECO:0000256" key="3">
    <source>
        <dbReference type="ARBA" id="ARBA00022842"/>
    </source>
</evidence>
<dbReference type="InterPro" id="IPR029061">
    <property type="entry name" value="THDP-binding"/>
</dbReference>
<dbReference type="CDD" id="cd07037">
    <property type="entry name" value="TPP_PYR_MenD"/>
    <property type="match status" value="1"/>
</dbReference>
<keyword evidence="4 6" id="KW-0786">Thiamine pyrophosphate</keyword>
<dbReference type="Gene3D" id="3.40.50.970">
    <property type="match status" value="2"/>
</dbReference>
<evidence type="ECO:0000256" key="4">
    <source>
        <dbReference type="ARBA" id="ARBA00023052"/>
    </source>
</evidence>
<dbReference type="Proteomes" id="UP001371224">
    <property type="component" value="Unassembled WGS sequence"/>
</dbReference>
<comment type="pathway">
    <text evidence="6">Quinol/quinone metabolism; 1,4-dihydroxy-2-naphthoate biosynthesis; 1,4-dihydroxy-2-naphthoate from chorismate: step 2/7.</text>
</comment>
<name>A0ABU8LB71_9MICO</name>
<dbReference type="HAMAP" id="MF_01659">
    <property type="entry name" value="MenD"/>
    <property type="match status" value="1"/>
</dbReference>
<sequence>MTSSPASDAAAALLSELIGHGVRDVVLAPGSRSQALALAATSLARTGALRVHVRIDERVAGFTALGIARETGVPVAVVCTSGTAAGNLLPATMEAFHSGIPLLLLTADRPPELRGVGANQATIQPGIFGPFVRMQVDAPVPVDGAAPMSETPDDSDAGRRVAPGHAGEGTDDPRFPTATAWSGLGGRAVRAALGLEGDGLAGVAGPVHLNLPAREPLSAAGGTLAAVAGEAPAVPSAEPVVLSRGPRTVVIAGADAGSDAEELAHAGGWPLIAEVVSGARFGRLVVHGYRELLRDESLGGRIERAVVFGHPTLSREVAALLARDELDVLAVRRGGEALDLNGRTMALAAVTVAPGDVDRAWLGAWMTASKAVTIDLSAPAPDHDGLSSDDKSARLDAVRAELDAVRARVDREILVDAVWRATWPHDRLMFGSSRLVRVADQVLGGKKVPVHANRGLAGIDGTVATAIGIALASQSEGSPGVTRVLLGDLAFLHDVGALLLPADEPMPRIQVIVGNDGGGTIFDGLEVAGSAAAEDLDRAFYTPHTAKLREIADAYGWEFTQVSTRSALDQALTSPVAGPQIIEVPLDR</sequence>
<evidence type="ECO:0000313" key="10">
    <source>
        <dbReference type="Proteomes" id="UP001371224"/>
    </source>
</evidence>
<comment type="caution">
    <text evidence="9">The sequence shown here is derived from an EMBL/GenBank/DDBJ whole genome shotgun (WGS) entry which is preliminary data.</text>
</comment>
<evidence type="ECO:0000256" key="2">
    <source>
        <dbReference type="ARBA" id="ARBA00022723"/>
    </source>
</evidence>
<comment type="subunit">
    <text evidence="6">Homodimer.</text>
</comment>
<accession>A0ABU8LB71</accession>
<comment type="catalytic activity">
    <reaction evidence="6">
        <text>isochorismate + 2-oxoglutarate + H(+) = 5-enolpyruvoyl-6-hydroxy-2-succinyl-cyclohex-3-ene-1-carboxylate + CO2</text>
        <dbReference type="Rhea" id="RHEA:25593"/>
        <dbReference type="ChEBI" id="CHEBI:15378"/>
        <dbReference type="ChEBI" id="CHEBI:16526"/>
        <dbReference type="ChEBI" id="CHEBI:16810"/>
        <dbReference type="ChEBI" id="CHEBI:29780"/>
        <dbReference type="ChEBI" id="CHEBI:58818"/>
        <dbReference type="EC" id="2.2.1.9"/>
    </reaction>
</comment>
<dbReference type="CDD" id="cd02009">
    <property type="entry name" value="TPP_SHCHC_synthase"/>
    <property type="match status" value="1"/>
</dbReference>
<keyword evidence="1 6" id="KW-0808">Transferase</keyword>
<evidence type="ECO:0000256" key="6">
    <source>
        <dbReference type="HAMAP-Rule" id="MF_01659"/>
    </source>
</evidence>
<organism evidence="9 10">
    <name type="scientific">Microbacterium bandirmense</name>
    <dbReference type="NCBI Taxonomy" id="3122050"/>
    <lineage>
        <taxon>Bacteria</taxon>
        <taxon>Bacillati</taxon>
        <taxon>Actinomycetota</taxon>
        <taxon>Actinomycetes</taxon>
        <taxon>Micrococcales</taxon>
        <taxon>Microbacteriaceae</taxon>
        <taxon>Microbacterium</taxon>
    </lineage>
</organism>
<dbReference type="EC" id="2.2.1.9" evidence="6"/>
<evidence type="ECO:0000313" key="9">
    <source>
        <dbReference type="EMBL" id="MEJ1088596.1"/>
    </source>
</evidence>
<dbReference type="RefSeq" id="WP_337332254.1">
    <property type="nucleotide sequence ID" value="NZ_JBBDGM010000007.1"/>
</dbReference>
<gene>
    <name evidence="6" type="primary">menD</name>
    <name evidence="9" type="ORF">WDU99_09735</name>
</gene>
<dbReference type="Gene3D" id="3.40.50.1220">
    <property type="entry name" value="TPP-binding domain"/>
    <property type="match status" value="1"/>
</dbReference>
<dbReference type="EMBL" id="JBBDGM010000007">
    <property type="protein sequence ID" value="MEJ1088596.1"/>
    <property type="molecule type" value="Genomic_DNA"/>
</dbReference>
<keyword evidence="6" id="KW-0474">Menaquinone biosynthesis</keyword>
<keyword evidence="3 6" id="KW-0460">Magnesium</keyword>
<evidence type="ECO:0000259" key="8">
    <source>
        <dbReference type="Pfam" id="PF02776"/>
    </source>
</evidence>
<evidence type="ECO:0000256" key="5">
    <source>
        <dbReference type="ARBA" id="ARBA00023211"/>
    </source>
</evidence>
<reference evidence="9 10" key="1">
    <citation type="submission" date="2024-02" db="EMBL/GenBank/DDBJ databases">
        <authorList>
            <person name="Saticioglu I.B."/>
        </authorList>
    </citation>
    <scope>NUCLEOTIDE SEQUENCE [LARGE SCALE GENOMIC DNA]</scope>
    <source>
        <strain evidence="9 10">Mu-80</strain>
    </source>
</reference>
<evidence type="ECO:0000256" key="7">
    <source>
        <dbReference type="SAM" id="MobiDB-lite"/>
    </source>
</evidence>
<comment type="cofactor">
    <cofactor evidence="6">
        <name>Mg(2+)</name>
        <dbReference type="ChEBI" id="CHEBI:18420"/>
    </cofactor>
    <cofactor evidence="6">
        <name>Mn(2+)</name>
        <dbReference type="ChEBI" id="CHEBI:29035"/>
    </cofactor>
</comment>
<protein>
    <recommendedName>
        <fullName evidence="6">2-succinyl-5-enolpyruvyl-6-hydroxy-3-cyclohexene-1-carboxylate synthase</fullName>
        <shortName evidence="6">SEPHCHC synthase</shortName>
        <ecNumber evidence="6">2.2.1.9</ecNumber>
    </recommendedName>
    <alternativeName>
        <fullName evidence="6">Menaquinone biosynthesis protein MenD</fullName>
    </alternativeName>
</protein>
<dbReference type="PIRSF" id="PIRSF004983">
    <property type="entry name" value="MenD"/>
    <property type="match status" value="1"/>
</dbReference>
<keyword evidence="10" id="KW-1185">Reference proteome</keyword>
<feature type="region of interest" description="Disordered" evidence="7">
    <location>
        <begin position="142"/>
        <end position="179"/>
    </location>
</feature>
<dbReference type="SUPFAM" id="SSF52518">
    <property type="entry name" value="Thiamin diphosphate-binding fold (THDP-binding)"/>
    <property type="match status" value="2"/>
</dbReference>
<dbReference type="Pfam" id="PF02776">
    <property type="entry name" value="TPP_enzyme_N"/>
    <property type="match status" value="1"/>
</dbReference>
<comment type="pathway">
    <text evidence="6">Quinol/quinone metabolism; menaquinone biosynthesis.</text>
</comment>
<evidence type="ECO:0000256" key="1">
    <source>
        <dbReference type="ARBA" id="ARBA00022679"/>
    </source>
</evidence>
<keyword evidence="2 6" id="KW-0479">Metal-binding</keyword>
<dbReference type="InterPro" id="IPR004433">
    <property type="entry name" value="MenaQ_synth_MenD"/>
</dbReference>